<keyword evidence="2" id="KW-0804">Transcription</keyword>
<dbReference type="Pfam" id="PF24279">
    <property type="entry name" value="HVO_2525_N"/>
    <property type="match status" value="1"/>
</dbReference>
<keyword evidence="1" id="KW-0805">Transcription regulation</keyword>
<sequence>MLDVTIDMEQYDCPFIDTTDDHDVSFTAVQWEFDGERRELETRMMIDGPDRSVLESGLSALQSHPNMRECRLFKKHEGTALVRTVIDETDAMRVIRANDGYITGPFRIADGSERWEVGFDDADVADDALADLERNNEFDVESQDVLEVDELYDLLENADAANELIEGCRALSSVERETLVVAARKGYFDQPRGATLQMLANEFDVSDTAVSKNVRRAERKILRRVVDALESLDGVE</sequence>
<feature type="domain" description="HVO-2525 N-terminal" evidence="4">
    <location>
        <begin position="3"/>
        <end position="138"/>
    </location>
</feature>
<dbReference type="AlphaFoldDB" id="A0ABD5P449"/>
<name>A0ABD5P449_9EURY</name>
<dbReference type="Pfam" id="PF04967">
    <property type="entry name" value="HTH_10"/>
    <property type="match status" value="1"/>
</dbReference>
<evidence type="ECO:0000313" key="5">
    <source>
        <dbReference type="EMBL" id="MFC4249111.1"/>
    </source>
</evidence>
<proteinExistence type="predicted"/>
<evidence type="ECO:0000256" key="2">
    <source>
        <dbReference type="ARBA" id="ARBA00023163"/>
    </source>
</evidence>
<dbReference type="GeneID" id="71855478"/>
<evidence type="ECO:0000259" key="3">
    <source>
        <dbReference type="Pfam" id="PF04967"/>
    </source>
</evidence>
<comment type="caution">
    <text evidence="5">The sequence shown here is derived from an EMBL/GenBank/DDBJ whole genome shotgun (WGS) entry which is preliminary data.</text>
</comment>
<gene>
    <name evidence="5" type="ORF">ACFOZ7_19630</name>
</gene>
<dbReference type="PANTHER" id="PTHR34236:SF1">
    <property type="entry name" value="DIMETHYL SULFOXIDE REDUCTASE TRANSCRIPTIONAL ACTIVATOR"/>
    <property type="match status" value="1"/>
</dbReference>
<organism evidence="5 6">
    <name type="scientific">Natribaculum luteum</name>
    <dbReference type="NCBI Taxonomy" id="1586232"/>
    <lineage>
        <taxon>Archaea</taxon>
        <taxon>Methanobacteriati</taxon>
        <taxon>Methanobacteriota</taxon>
        <taxon>Stenosarchaea group</taxon>
        <taxon>Halobacteria</taxon>
        <taxon>Halobacteriales</taxon>
        <taxon>Natrialbaceae</taxon>
        <taxon>Natribaculum</taxon>
    </lineage>
</organism>
<evidence type="ECO:0000313" key="6">
    <source>
        <dbReference type="Proteomes" id="UP001595821"/>
    </source>
</evidence>
<accession>A0ABD5P449</accession>
<protein>
    <submittedName>
        <fullName evidence="5">Helix-turn-helix domain-containing protein</fullName>
    </submittedName>
</protein>
<feature type="domain" description="HTH bat-type" evidence="3">
    <location>
        <begin position="171"/>
        <end position="222"/>
    </location>
</feature>
<dbReference type="RefSeq" id="WP_246969801.1">
    <property type="nucleotide sequence ID" value="NZ_CP095397.1"/>
</dbReference>
<evidence type="ECO:0000259" key="4">
    <source>
        <dbReference type="Pfam" id="PF24279"/>
    </source>
</evidence>
<dbReference type="Proteomes" id="UP001595821">
    <property type="component" value="Unassembled WGS sequence"/>
</dbReference>
<reference evidence="5 6" key="1">
    <citation type="journal article" date="2014" name="Int. J. Syst. Evol. Microbiol.">
        <title>Complete genome sequence of Corynebacterium casei LMG S-19264T (=DSM 44701T), isolated from a smear-ripened cheese.</title>
        <authorList>
            <consortium name="US DOE Joint Genome Institute (JGI-PGF)"/>
            <person name="Walter F."/>
            <person name="Albersmeier A."/>
            <person name="Kalinowski J."/>
            <person name="Ruckert C."/>
        </authorList>
    </citation>
    <scope>NUCLEOTIDE SEQUENCE [LARGE SCALE GENOMIC DNA]</scope>
    <source>
        <strain evidence="5 6">IBRC-M 10912</strain>
    </source>
</reference>
<dbReference type="EMBL" id="JBHSDJ010000130">
    <property type="protein sequence ID" value="MFC4249111.1"/>
    <property type="molecule type" value="Genomic_DNA"/>
</dbReference>
<dbReference type="PANTHER" id="PTHR34236">
    <property type="entry name" value="DIMETHYL SULFOXIDE REDUCTASE TRANSCRIPTIONAL ACTIVATOR"/>
    <property type="match status" value="1"/>
</dbReference>
<dbReference type="InterPro" id="IPR007050">
    <property type="entry name" value="HTH_bacterioopsin"/>
</dbReference>
<evidence type="ECO:0000256" key="1">
    <source>
        <dbReference type="ARBA" id="ARBA00023015"/>
    </source>
</evidence>
<dbReference type="InterPro" id="IPR056486">
    <property type="entry name" value="HVO_2525_N"/>
</dbReference>